<keyword evidence="1" id="KW-0175">Coiled coil</keyword>
<dbReference type="Proteomes" id="UP000254794">
    <property type="component" value="Unassembled WGS sequence"/>
</dbReference>
<dbReference type="GO" id="GO:0003924">
    <property type="term" value="F:GTPase activity"/>
    <property type="evidence" value="ECO:0007669"/>
    <property type="project" value="InterPro"/>
</dbReference>
<proteinExistence type="predicted"/>
<name>A0A378JLN4_9GAMM</name>
<dbReference type="SUPFAM" id="SSF52540">
    <property type="entry name" value="P-loop containing nucleoside triphosphate hydrolases"/>
    <property type="match status" value="1"/>
</dbReference>
<dbReference type="Pfam" id="PF00071">
    <property type="entry name" value="Ras"/>
    <property type="match status" value="1"/>
</dbReference>
<organism evidence="3 4">
    <name type="scientific">Legionella busanensis</name>
    <dbReference type="NCBI Taxonomy" id="190655"/>
    <lineage>
        <taxon>Bacteria</taxon>
        <taxon>Pseudomonadati</taxon>
        <taxon>Pseudomonadota</taxon>
        <taxon>Gammaproteobacteria</taxon>
        <taxon>Legionellales</taxon>
        <taxon>Legionellaceae</taxon>
        <taxon>Legionella</taxon>
    </lineage>
</organism>
<feature type="coiled-coil region" evidence="1">
    <location>
        <begin position="313"/>
        <end position="340"/>
    </location>
</feature>
<dbReference type="EMBL" id="UGOD01000001">
    <property type="protein sequence ID" value="STX51213.1"/>
    <property type="molecule type" value="Genomic_DNA"/>
</dbReference>
<dbReference type="InterPro" id="IPR041234">
    <property type="entry name" value="RavJ-like_C"/>
</dbReference>
<dbReference type="RefSeq" id="WP_115330863.1">
    <property type="nucleotide sequence ID" value="NZ_CAAAHP010000001.1"/>
</dbReference>
<dbReference type="InterPro" id="IPR027417">
    <property type="entry name" value="P-loop_NTPase"/>
</dbReference>
<keyword evidence="4" id="KW-1185">Reference proteome</keyword>
<dbReference type="Pfam" id="PF18493">
    <property type="entry name" value="DUF5617"/>
    <property type="match status" value="1"/>
</dbReference>
<dbReference type="AlphaFoldDB" id="A0A378JLN4"/>
<feature type="domain" description="RavJ-like C-terminal" evidence="2">
    <location>
        <begin position="259"/>
        <end position="352"/>
    </location>
</feature>
<evidence type="ECO:0000313" key="3">
    <source>
        <dbReference type="EMBL" id="STX51213.1"/>
    </source>
</evidence>
<reference evidence="3 4" key="1">
    <citation type="submission" date="2018-06" db="EMBL/GenBank/DDBJ databases">
        <authorList>
            <consortium name="Pathogen Informatics"/>
            <person name="Doyle S."/>
        </authorList>
    </citation>
    <scope>NUCLEOTIDE SEQUENCE [LARGE SCALE GENOMIC DNA]</scope>
    <source>
        <strain evidence="3 4">NCTC13316</strain>
    </source>
</reference>
<evidence type="ECO:0000259" key="2">
    <source>
        <dbReference type="Pfam" id="PF18493"/>
    </source>
</evidence>
<dbReference type="GO" id="GO:0005525">
    <property type="term" value="F:GTP binding"/>
    <property type="evidence" value="ECO:0007669"/>
    <property type="project" value="InterPro"/>
</dbReference>
<evidence type="ECO:0000256" key="1">
    <source>
        <dbReference type="SAM" id="Coils"/>
    </source>
</evidence>
<sequence length="370" mass="42036">MVGIKVCIVGEAQNGKSYLADRLFETTERQFNSRHPQPTNGISQLTKTVKKANILHKYLIYDPSGAPIYSELKQNIINNETFDVFIYCVDISKPLSKIEQINKAARICSDLNDIRRNAPTSSHTKFILVGTKCDTKDAKQNGLYLSNLAQEQSCEFISDSSKNKSMSGIDTLNNLLFVLAESKANKEVEKKTSASENRVISLGSCSGSYPSSYIKIWTKIPNTYKMEINTEVRSPKGVRFSSAPIKEELVYNKLNYYCALALLEDYCKIEEKDYTRSPLSVSIHSWFRLARTCHLRRTHVREVRDFLLRERELTNNNDQCKDADALLKRLNSEVKNIKSVGSSLKRRIYFIKERISPRANGNLGIPPAQI</sequence>
<accession>A0A378JLN4</accession>
<dbReference type="InterPro" id="IPR001806">
    <property type="entry name" value="Small_GTPase"/>
</dbReference>
<dbReference type="OrthoDB" id="5654109at2"/>
<gene>
    <name evidence="3" type="ORF">NCTC13316_01307</name>
</gene>
<protein>
    <submittedName>
        <fullName evidence="3">Small GTP-binding protein domain</fullName>
    </submittedName>
</protein>
<evidence type="ECO:0000313" key="4">
    <source>
        <dbReference type="Proteomes" id="UP000254794"/>
    </source>
</evidence>
<dbReference type="Gene3D" id="3.40.50.300">
    <property type="entry name" value="P-loop containing nucleotide triphosphate hydrolases"/>
    <property type="match status" value="1"/>
</dbReference>